<evidence type="ECO:0000256" key="6">
    <source>
        <dbReference type="ARBA" id="ARBA00022989"/>
    </source>
</evidence>
<evidence type="ECO:0000259" key="9">
    <source>
        <dbReference type="PROSITE" id="PS50893"/>
    </source>
</evidence>
<feature type="transmembrane region" description="Helical" evidence="8">
    <location>
        <begin position="239"/>
        <end position="261"/>
    </location>
</feature>
<dbReference type="InterPro" id="IPR003439">
    <property type="entry name" value="ABC_transporter-like_ATP-bd"/>
</dbReference>
<dbReference type="InterPro" id="IPR039421">
    <property type="entry name" value="Type_1_exporter"/>
</dbReference>
<reference evidence="12" key="1">
    <citation type="submission" date="2019-07" db="EMBL/GenBank/DDBJ databases">
        <title>Bacillus alkalisoli sp. nov. isolated from saline soil.</title>
        <authorList>
            <person name="Sun J.-Q."/>
            <person name="Xu L."/>
        </authorList>
    </citation>
    <scope>NUCLEOTIDE SEQUENCE [LARGE SCALE GENOMIC DNA]</scope>
    <source>
        <strain evidence="12">M4U3P1</strain>
    </source>
</reference>
<evidence type="ECO:0000256" key="1">
    <source>
        <dbReference type="ARBA" id="ARBA00004651"/>
    </source>
</evidence>
<dbReference type="CDD" id="cd18549">
    <property type="entry name" value="ABC_6TM_YwjA_like"/>
    <property type="match status" value="1"/>
</dbReference>
<dbReference type="InterPro" id="IPR017871">
    <property type="entry name" value="ABC_transporter-like_CS"/>
</dbReference>
<dbReference type="Pfam" id="PF00005">
    <property type="entry name" value="ABC_tran"/>
    <property type="match status" value="1"/>
</dbReference>
<dbReference type="Gene3D" id="3.40.50.300">
    <property type="entry name" value="P-loop containing nucleotide triphosphate hydrolases"/>
    <property type="match status" value="1"/>
</dbReference>
<feature type="transmembrane region" description="Helical" evidence="8">
    <location>
        <begin position="135"/>
        <end position="152"/>
    </location>
</feature>
<gene>
    <name evidence="11" type="ORF">FLK61_24630</name>
</gene>
<sequence length="579" mass="64645">MYKHFFSYYKPYKKLFAIDFGGAILVGILSLIYPLILAWYLDTLLPSQDWNIIVTAGVGLLLLYAAIGSLQYVVNYWGHMLGINIETDLRYELFSHIQKQQYQFFDDNKTGSLMSRITNDLMEIGELAHHGPEDIFIAIMTFIGAFVIMLTINVQLALVSIVTFPIIVAIIIFSNINMNKSWNRMFESLSRINSRIEDSISGSRVVKSYTNEKHESKHFKKNNVSFRASKLKAYKTMSVNFASTYLVTRLTGLAVLLYGAWLTIQGQLSIGELVAFVLYMTILFEPIDKISNLLELYPRGMAGFKRFMEMKSIKPTIVDAPDAKALPIKDGSIEFKGVTFAYDSHQTVLNDLSFKVEPGKTVALVGTSGAGKSTLCALIPRFYEQQAGEILVDGVNTKDMTLESLRSQIGVVQQDTFLFAGTIFENILYGRLDATEEEVYEAARSAHLMDFIEALPDGFNTEIGERGLKLSGGQKQRLSIARVFLKNPAILILDEATSALDTETEQAVQHSLRELQAGRTTMVIAHRLNTIRDADVIFVMTKDGIVDEGAYDELIAKGGLFARLAGQRTVSEDPVLLGN</sequence>
<dbReference type="GO" id="GO:0016887">
    <property type="term" value="F:ATP hydrolysis activity"/>
    <property type="evidence" value="ECO:0007669"/>
    <property type="project" value="InterPro"/>
</dbReference>
<keyword evidence="12" id="KW-1185">Reference proteome</keyword>
<keyword evidence="5 11" id="KW-0067">ATP-binding</keyword>
<comment type="similarity">
    <text evidence="2">Belongs to the ABC transporter superfamily.</text>
</comment>
<organism evidence="11 12">
    <name type="scientific">Paenalkalicoccus suaedae</name>
    <dbReference type="NCBI Taxonomy" id="2592382"/>
    <lineage>
        <taxon>Bacteria</taxon>
        <taxon>Bacillati</taxon>
        <taxon>Bacillota</taxon>
        <taxon>Bacilli</taxon>
        <taxon>Bacillales</taxon>
        <taxon>Bacillaceae</taxon>
        <taxon>Paenalkalicoccus</taxon>
    </lineage>
</organism>
<evidence type="ECO:0000256" key="8">
    <source>
        <dbReference type="SAM" id="Phobius"/>
    </source>
</evidence>
<evidence type="ECO:0000313" key="12">
    <source>
        <dbReference type="Proteomes" id="UP000318138"/>
    </source>
</evidence>
<evidence type="ECO:0000313" key="11">
    <source>
        <dbReference type="EMBL" id="QKS69965.1"/>
    </source>
</evidence>
<dbReference type="KEGG" id="psua:FLK61_24630"/>
<evidence type="ECO:0000256" key="3">
    <source>
        <dbReference type="ARBA" id="ARBA00022692"/>
    </source>
</evidence>
<feature type="domain" description="ABC transmembrane type-1" evidence="10">
    <location>
        <begin position="17"/>
        <end position="299"/>
    </location>
</feature>
<keyword evidence="3 8" id="KW-0812">Transmembrane</keyword>
<dbReference type="PROSITE" id="PS00211">
    <property type="entry name" value="ABC_TRANSPORTER_1"/>
    <property type="match status" value="1"/>
</dbReference>
<dbReference type="PROSITE" id="PS50893">
    <property type="entry name" value="ABC_TRANSPORTER_2"/>
    <property type="match status" value="1"/>
</dbReference>
<dbReference type="GO" id="GO:0015421">
    <property type="term" value="F:ABC-type oligopeptide transporter activity"/>
    <property type="evidence" value="ECO:0007669"/>
    <property type="project" value="TreeGrafter"/>
</dbReference>
<feature type="transmembrane region" description="Helical" evidence="8">
    <location>
        <begin position="52"/>
        <end position="74"/>
    </location>
</feature>
<dbReference type="InterPro" id="IPR027417">
    <property type="entry name" value="P-loop_NTPase"/>
</dbReference>
<evidence type="ECO:0000256" key="5">
    <source>
        <dbReference type="ARBA" id="ARBA00022840"/>
    </source>
</evidence>
<dbReference type="GO" id="GO:0005524">
    <property type="term" value="F:ATP binding"/>
    <property type="evidence" value="ECO:0007669"/>
    <property type="project" value="UniProtKB-KW"/>
</dbReference>
<feature type="transmembrane region" description="Helical" evidence="8">
    <location>
        <begin position="158"/>
        <end position="176"/>
    </location>
</feature>
<keyword evidence="7 8" id="KW-0472">Membrane</keyword>
<dbReference type="SUPFAM" id="SSF52540">
    <property type="entry name" value="P-loop containing nucleoside triphosphate hydrolases"/>
    <property type="match status" value="1"/>
</dbReference>
<dbReference type="InterPro" id="IPR003593">
    <property type="entry name" value="AAA+_ATPase"/>
</dbReference>
<dbReference type="SUPFAM" id="SSF90123">
    <property type="entry name" value="ABC transporter transmembrane region"/>
    <property type="match status" value="1"/>
</dbReference>
<dbReference type="EMBL" id="CP041372">
    <property type="protein sequence ID" value="QKS69965.1"/>
    <property type="molecule type" value="Genomic_DNA"/>
</dbReference>
<dbReference type="Gene3D" id="1.20.1560.10">
    <property type="entry name" value="ABC transporter type 1, transmembrane domain"/>
    <property type="match status" value="1"/>
</dbReference>
<accession>A0A859FCH1</accession>
<keyword evidence="4" id="KW-0547">Nucleotide-binding</keyword>
<dbReference type="SMART" id="SM00382">
    <property type="entry name" value="AAA"/>
    <property type="match status" value="1"/>
</dbReference>
<evidence type="ECO:0000256" key="4">
    <source>
        <dbReference type="ARBA" id="ARBA00022741"/>
    </source>
</evidence>
<evidence type="ECO:0000259" key="10">
    <source>
        <dbReference type="PROSITE" id="PS50929"/>
    </source>
</evidence>
<feature type="transmembrane region" description="Helical" evidence="8">
    <location>
        <begin position="20"/>
        <end position="40"/>
    </location>
</feature>
<dbReference type="Proteomes" id="UP000318138">
    <property type="component" value="Chromosome"/>
</dbReference>
<feature type="domain" description="ABC transporter" evidence="9">
    <location>
        <begin position="333"/>
        <end position="567"/>
    </location>
</feature>
<dbReference type="FunFam" id="3.40.50.300:FF:000218">
    <property type="entry name" value="Multidrug ABC transporter ATP-binding protein"/>
    <property type="match status" value="1"/>
</dbReference>
<dbReference type="Pfam" id="PF00664">
    <property type="entry name" value="ABC_membrane"/>
    <property type="match status" value="1"/>
</dbReference>
<dbReference type="GO" id="GO:0005886">
    <property type="term" value="C:plasma membrane"/>
    <property type="evidence" value="ECO:0007669"/>
    <property type="project" value="UniProtKB-SubCell"/>
</dbReference>
<comment type="subcellular location">
    <subcellularLocation>
        <location evidence="1">Cell membrane</location>
        <topology evidence="1">Multi-pass membrane protein</topology>
    </subcellularLocation>
</comment>
<dbReference type="PROSITE" id="PS50929">
    <property type="entry name" value="ABC_TM1F"/>
    <property type="match status" value="1"/>
</dbReference>
<dbReference type="RefSeq" id="WP_176008009.1">
    <property type="nucleotide sequence ID" value="NZ_CP041372.2"/>
</dbReference>
<evidence type="ECO:0000256" key="7">
    <source>
        <dbReference type="ARBA" id="ARBA00023136"/>
    </source>
</evidence>
<dbReference type="PANTHER" id="PTHR43394">
    <property type="entry name" value="ATP-DEPENDENT PERMEASE MDL1, MITOCHONDRIAL"/>
    <property type="match status" value="1"/>
</dbReference>
<name>A0A859FCH1_9BACI</name>
<keyword evidence="6 8" id="KW-1133">Transmembrane helix</keyword>
<proteinExistence type="inferred from homology"/>
<dbReference type="InterPro" id="IPR011527">
    <property type="entry name" value="ABC1_TM_dom"/>
</dbReference>
<protein>
    <submittedName>
        <fullName evidence="11">ABC transporter ATP-binding protein</fullName>
    </submittedName>
</protein>
<dbReference type="PANTHER" id="PTHR43394:SF1">
    <property type="entry name" value="ATP-BINDING CASSETTE SUB-FAMILY B MEMBER 10, MITOCHONDRIAL"/>
    <property type="match status" value="1"/>
</dbReference>
<dbReference type="InterPro" id="IPR036640">
    <property type="entry name" value="ABC1_TM_sf"/>
</dbReference>
<evidence type="ECO:0000256" key="2">
    <source>
        <dbReference type="ARBA" id="ARBA00005417"/>
    </source>
</evidence>
<dbReference type="AlphaFoldDB" id="A0A859FCH1"/>